<dbReference type="GO" id="GO:0009307">
    <property type="term" value="P:DNA restriction-modification system"/>
    <property type="evidence" value="ECO:0007669"/>
    <property type="project" value="InterPro"/>
</dbReference>
<dbReference type="GO" id="GO:0003677">
    <property type="term" value="F:DNA binding"/>
    <property type="evidence" value="ECO:0007669"/>
    <property type="project" value="InterPro"/>
</dbReference>
<accession>A0A327RNP3</accession>
<dbReference type="Pfam" id="PF04471">
    <property type="entry name" value="Mrr_cat"/>
    <property type="match status" value="1"/>
</dbReference>
<comment type="caution">
    <text evidence="4">The sequence shown here is derived from an EMBL/GenBank/DDBJ whole genome shotgun (WGS) entry which is preliminary data.</text>
</comment>
<feature type="region of interest" description="Disordered" evidence="1">
    <location>
        <begin position="103"/>
        <end position="129"/>
    </location>
</feature>
<feature type="compositionally biased region" description="Polar residues" evidence="1">
    <location>
        <begin position="119"/>
        <end position="129"/>
    </location>
</feature>
<feature type="domain" description="Restriction system protein Mrr-like N-terminal" evidence="3">
    <location>
        <begin position="8"/>
        <end position="91"/>
    </location>
</feature>
<evidence type="ECO:0000259" key="2">
    <source>
        <dbReference type="Pfam" id="PF04471"/>
    </source>
</evidence>
<dbReference type="SUPFAM" id="SSF52980">
    <property type="entry name" value="Restriction endonuclease-like"/>
    <property type="match status" value="1"/>
</dbReference>
<gene>
    <name evidence="4" type="ORF">LY08_00954</name>
</gene>
<dbReference type="RefSeq" id="WP_111659277.1">
    <property type="nucleotide sequence ID" value="NZ_QLLO01000002.1"/>
</dbReference>
<name>A0A327RNP3_9FLAO</name>
<protein>
    <submittedName>
        <fullName evidence="4">Restriction system protein</fullName>
    </submittedName>
</protein>
<organism evidence="4 5">
    <name type="scientific">Olleya aquimaris</name>
    <dbReference type="NCBI Taxonomy" id="639310"/>
    <lineage>
        <taxon>Bacteria</taxon>
        <taxon>Pseudomonadati</taxon>
        <taxon>Bacteroidota</taxon>
        <taxon>Flavobacteriia</taxon>
        <taxon>Flavobacteriales</taxon>
        <taxon>Flavobacteriaceae</taxon>
    </lineage>
</organism>
<dbReference type="Gene3D" id="3.40.1350.10">
    <property type="match status" value="1"/>
</dbReference>
<evidence type="ECO:0000259" key="3">
    <source>
        <dbReference type="Pfam" id="PF14338"/>
    </source>
</evidence>
<evidence type="ECO:0000313" key="4">
    <source>
        <dbReference type="EMBL" id="RAJ17173.1"/>
    </source>
</evidence>
<dbReference type="AlphaFoldDB" id="A0A327RNP3"/>
<feature type="compositionally biased region" description="Basic and acidic residues" evidence="1">
    <location>
        <begin position="103"/>
        <end position="118"/>
    </location>
</feature>
<evidence type="ECO:0000313" key="5">
    <source>
        <dbReference type="Proteomes" id="UP000248703"/>
    </source>
</evidence>
<dbReference type="Proteomes" id="UP000248703">
    <property type="component" value="Unassembled WGS sequence"/>
</dbReference>
<proteinExistence type="predicted"/>
<dbReference type="GO" id="GO:0015666">
    <property type="term" value="F:restriction endodeoxyribonuclease activity"/>
    <property type="evidence" value="ECO:0007669"/>
    <property type="project" value="TreeGrafter"/>
</dbReference>
<dbReference type="OrthoDB" id="9803736at2"/>
<keyword evidence="5" id="KW-1185">Reference proteome</keyword>
<sequence length="309" mass="34912">MAIPKHDEIRVPVMELLKQNGTMKLRDFIEPLSIHFGLTDEEVNEMYPSGNGHIFYDRISWALSYLNMAGLLDKPKRGMYKINNSGIDLLKTPKKVDNYIEQQLEKREPTRQKKKTTEEQLTIDDSSSELTPQEKLYSSFSNIRKSVYTDILNTILTKTPSAFEKLVVLLLQKMGYGGEIENSGLVTKVSNDGGIDGIIKEDVLGLGRIHIQAKRYKIDSSIGREEIQKFVGALAVAQSNKGVFITTSYYSKGAIEYANNLNGSTTLVLIDGKQLAEYIYDYGLGMQVEQTIEIKKLDADFWDSMKDDE</sequence>
<dbReference type="InterPro" id="IPR011856">
    <property type="entry name" value="tRNA_endonuc-like_dom_sf"/>
</dbReference>
<dbReference type="InterPro" id="IPR025745">
    <property type="entry name" value="Mrr-like_N_dom"/>
</dbReference>
<feature type="domain" description="Restriction endonuclease type IV Mrr" evidence="2">
    <location>
        <begin position="159"/>
        <end position="278"/>
    </location>
</feature>
<dbReference type="Pfam" id="PF14338">
    <property type="entry name" value="Mrr_N"/>
    <property type="match status" value="1"/>
</dbReference>
<dbReference type="PANTHER" id="PTHR30015">
    <property type="entry name" value="MRR RESTRICTION SYSTEM PROTEIN"/>
    <property type="match status" value="1"/>
</dbReference>
<dbReference type="EMBL" id="QLLO01000002">
    <property type="protein sequence ID" value="RAJ17173.1"/>
    <property type="molecule type" value="Genomic_DNA"/>
</dbReference>
<dbReference type="PANTHER" id="PTHR30015:SF7">
    <property type="entry name" value="TYPE IV METHYL-DIRECTED RESTRICTION ENZYME ECOKMRR"/>
    <property type="match status" value="1"/>
</dbReference>
<evidence type="ECO:0000256" key="1">
    <source>
        <dbReference type="SAM" id="MobiDB-lite"/>
    </source>
</evidence>
<dbReference type="InterPro" id="IPR011335">
    <property type="entry name" value="Restrct_endonuc-II-like"/>
</dbReference>
<dbReference type="InterPro" id="IPR007560">
    <property type="entry name" value="Restrct_endonuc_IV_Mrr"/>
</dbReference>
<dbReference type="InterPro" id="IPR052906">
    <property type="entry name" value="Type_IV_Methyl-Rstrct_Enzyme"/>
</dbReference>
<reference evidence="4 5" key="1">
    <citation type="submission" date="2018-06" db="EMBL/GenBank/DDBJ databases">
        <title>Genomic Encyclopedia of Archaeal and Bacterial Type Strains, Phase II (KMG-II): from individual species to whole genera.</title>
        <authorList>
            <person name="Goeker M."/>
        </authorList>
    </citation>
    <scope>NUCLEOTIDE SEQUENCE [LARGE SCALE GENOMIC DNA]</scope>
    <source>
        <strain evidence="4 5">DSM 24464</strain>
    </source>
</reference>